<proteinExistence type="predicted"/>
<comment type="caution">
    <text evidence="1">The sequence shown here is derived from an EMBL/GenBank/DDBJ whole genome shotgun (WGS) entry which is preliminary data.</text>
</comment>
<dbReference type="RefSeq" id="WP_149814159.1">
    <property type="nucleotide sequence ID" value="NZ_VUKA01000028.1"/>
</dbReference>
<reference evidence="1 2" key="1">
    <citation type="journal article" date="2015" name="Int. J. Syst. Evol. Microbiol.">
        <title>Roseomonas oryzae sp. nov., isolated from paddy rhizosphere soil.</title>
        <authorList>
            <person name="Ramaprasad E.V."/>
            <person name="Sasikala Ch."/>
            <person name="Ramana Ch.V."/>
        </authorList>
    </citation>
    <scope>NUCLEOTIDE SEQUENCE [LARGE SCALE GENOMIC DNA]</scope>
    <source>
        <strain evidence="1 2">KCTC 42542</strain>
    </source>
</reference>
<accession>A0A5B2TA27</accession>
<gene>
    <name evidence="1" type="ORF">F0Q34_20190</name>
</gene>
<organism evidence="1 2">
    <name type="scientific">Teichococcus oryzae</name>
    <dbReference type="NCBI Taxonomy" id="1608942"/>
    <lineage>
        <taxon>Bacteria</taxon>
        <taxon>Pseudomonadati</taxon>
        <taxon>Pseudomonadota</taxon>
        <taxon>Alphaproteobacteria</taxon>
        <taxon>Acetobacterales</taxon>
        <taxon>Roseomonadaceae</taxon>
        <taxon>Roseomonas</taxon>
    </lineage>
</organism>
<keyword evidence="2" id="KW-1185">Reference proteome</keyword>
<dbReference type="Proteomes" id="UP000322110">
    <property type="component" value="Unassembled WGS sequence"/>
</dbReference>
<evidence type="ECO:0000313" key="1">
    <source>
        <dbReference type="EMBL" id="KAA2211422.1"/>
    </source>
</evidence>
<protein>
    <submittedName>
        <fullName evidence="1">Uncharacterized protein</fullName>
    </submittedName>
</protein>
<dbReference type="AlphaFoldDB" id="A0A5B2TA27"/>
<name>A0A5B2TA27_9PROT</name>
<evidence type="ECO:0000313" key="2">
    <source>
        <dbReference type="Proteomes" id="UP000322110"/>
    </source>
</evidence>
<sequence length="70" mass="7524">MARATVRLRRVRTVVAQNPDLVVRIGGRLYVLEQETKLRALAAALGLMLPSAVKPSRAQRAALSSNAVAT</sequence>
<dbReference type="EMBL" id="VUKA01000028">
    <property type="protein sequence ID" value="KAA2211422.1"/>
    <property type="molecule type" value="Genomic_DNA"/>
</dbReference>